<dbReference type="EMBL" id="SLWV01000028">
    <property type="protein sequence ID" value="TCO70008.1"/>
    <property type="molecule type" value="Genomic_DNA"/>
</dbReference>
<organism evidence="2 3">
    <name type="scientific">Marinisporobacter balticus</name>
    <dbReference type="NCBI Taxonomy" id="2018667"/>
    <lineage>
        <taxon>Bacteria</taxon>
        <taxon>Bacillati</taxon>
        <taxon>Bacillota</taxon>
        <taxon>Clostridia</taxon>
        <taxon>Peptostreptococcales</taxon>
        <taxon>Thermotaleaceae</taxon>
        <taxon>Marinisporobacter</taxon>
    </lineage>
</organism>
<dbReference type="Proteomes" id="UP000294919">
    <property type="component" value="Unassembled WGS sequence"/>
</dbReference>
<dbReference type="Pfam" id="PF07484">
    <property type="entry name" value="Collar"/>
    <property type="match status" value="1"/>
</dbReference>
<dbReference type="RefSeq" id="WP_132247225.1">
    <property type="nucleotide sequence ID" value="NZ_SLWV01000028.1"/>
</dbReference>
<dbReference type="InterPro" id="IPR037053">
    <property type="entry name" value="Phage_tail_collar_dom_sf"/>
</dbReference>
<dbReference type="InterPro" id="IPR011083">
    <property type="entry name" value="Phage_tail_collar_dom"/>
</dbReference>
<comment type="caution">
    <text evidence="2">The sequence shown here is derived from an EMBL/GenBank/DDBJ whole genome shotgun (WGS) entry which is preliminary data.</text>
</comment>
<feature type="domain" description="Phage tail collar" evidence="1">
    <location>
        <begin position="7"/>
        <end position="63"/>
    </location>
</feature>
<dbReference type="SUPFAM" id="SSF88874">
    <property type="entry name" value="Receptor-binding domain of short tail fibre protein gp12"/>
    <property type="match status" value="1"/>
</dbReference>
<dbReference type="AlphaFoldDB" id="A0A4R2KJ27"/>
<sequence>MGEPFLGEIRIFGFNFPPRNWACCNGQLLPMNQNQALFALLGTAYGGDGHTTFALPDLRGRVPIHRGDDYSRGERGGLEEVTLSVSELPAHTHTFIAQEQTKNTMSPTGAFLGIQGSDLYANPNHLVTMAMNTVTNTGDGASHYNMQPALVLNFCIALTGVFPPRN</sequence>
<keyword evidence="3" id="KW-1185">Reference proteome</keyword>
<dbReference type="Gene3D" id="3.90.1340.10">
    <property type="entry name" value="Phage tail collar domain"/>
    <property type="match status" value="1"/>
</dbReference>
<gene>
    <name evidence="2" type="ORF">EV214_1283</name>
</gene>
<dbReference type="OrthoDB" id="9810174at2"/>
<proteinExistence type="predicted"/>
<evidence type="ECO:0000313" key="3">
    <source>
        <dbReference type="Proteomes" id="UP000294919"/>
    </source>
</evidence>
<protein>
    <submittedName>
        <fullName evidence="2">Microcystin-dependent protein</fullName>
    </submittedName>
</protein>
<name>A0A4R2KJ27_9FIRM</name>
<evidence type="ECO:0000259" key="1">
    <source>
        <dbReference type="Pfam" id="PF07484"/>
    </source>
</evidence>
<reference evidence="2 3" key="1">
    <citation type="submission" date="2019-03" db="EMBL/GenBank/DDBJ databases">
        <title>Genomic Encyclopedia of Type Strains, Phase IV (KMG-IV): sequencing the most valuable type-strain genomes for metagenomic binning, comparative biology and taxonomic classification.</title>
        <authorList>
            <person name="Goeker M."/>
        </authorList>
    </citation>
    <scope>NUCLEOTIDE SEQUENCE [LARGE SCALE GENOMIC DNA]</scope>
    <source>
        <strain evidence="2 3">DSM 102940</strain>
    </source>
</reference>
<evidence type="ECO:0000313" key="2">
    <source>
        <dbReference type="EMBL" id="TCO70008.1"/>
    </source>
</evidence>
<accession>A0A4R2KJ27</accession>